<protein>
    <recommendedName>
        <fullName evidence="9">Protein farnesyltransferase/geranylgeranyltransferase type-1 subunit alpha</fullName>
        <ecNumber evidence="4">2.5.1.58</ecNumber>
        <ecNumber evidence="3">2.5.1.59</ecNumber>
    </recommendedName>
    <alternativeName>
        <fullName evidence="12">CAAX farnesyltransferase subunit alpha</fullName>
    </alternativeName>
    <alternativeName>
        <fullName evidence="11">FTase-alpha</fullName>
    </alternativeName>
    <alternativeName>
        <fullName evidence="10">Ras proteins prenyltransferase subunit alpha</fullName>
    </alternativeName>
    <alternativeName>
        <fullName evidence="13">Type I protein geranyl-geranyltransferase subunit alpha</fullName>
    </alternativeName>
</protein>
<organism evidence="14 15">
    <name type="scientific">Torulaspora delbrueckii</name>
    <name type="common">Yeast</name>
    <name type="synonym">Candida colliculosa</name>
    <dbReference type="NCBI Taxonomy" id="4950"/>
    <lineage>
        <taxon>Eukaryota</taxon>
        <taxon>Fungi</taxon>
        <taxon>Dikarya</taxon>
        <taxon>Ascomycota</taxon>
        <taxon>Saccharomycotina</taxon>
        <taxon>Saccharomycetes</taxon>
        <taxon>Saccharomycetales</taxon>
        <taxon>Saccharomycetaceae</taxon>
        <taxon>Torulaspora</taxon>
    </lineage>
</organism>
<evidence type="ECO:0000256" key="13">
    <source>
        <dbReference type="ARBA" id="ARBA00043219"/>
    </source>
</evidence>
<evidence type="ECO:0000256" key="12">
    <source>
        <dbReference type="ARBA" id="ARBA00043086"/>
    </source>
</evidence>
<evidence type="ECO:0000256" key="5">
    <source>
        <dbReference type="ARBA" id="ARBA00022602"/>
    </source>
</evidence>
<dbReference type="eggNOG" id="KOG0530">
    <property type="taxonomic scope" value="Eukaryota"/>
</dbReference>
<evidence type="ECO:0000256" key="10">
    <source>
        <dbReference type="ARBA" id="ARBA00041392"/>
    </source>
</evidence>
<dbReference type="InterPro" id="IPR002088">
    <property type="entry name" value="Prenyl_trans_a"/>
</dbReference>
<gene>
    <name evidence="14" type="primary">TDEL0B07560</name>
    <name evidence="14" type="ORF">TDEL_0B07560</name>
</gene>
<evidence type="ECO:0000256" key="2">
    <source>
        <dbReference type="ARBA" id="ARBA00006734"/>
    </source>
</evidence>
<dbReference type="Proteomes" id="UP000005627">
    <property type="component" value="Chromosome 2"/>
</dbReference>
<evidence type="ECO:0000256" key="7">
    <source>
        <dbReference type="ARBA" id="ARBA00022737"/>
    </source>
</evidence>
<keyword evidence="8" id="KW-0460">Magnesium</keyword>
<evidence type="ECO:0000256" key="6">
    <source>
        <dbReference type="ARBA" id="ARBA00022679"/>
    </source>
</evidence>
<comment type="similarity">
    <text evidence="2">Belongs to the protein prenyltransferase subunit alpha family.</text>
</comment>
<dbReference type="PANTHER" id="PTHR11129:SF1">
    <property type="entry name" value="PROTEIN FARNESYLTRANSFERASE_GERANYLGERANYLTRANSFERASE TYPE-1 SUBUNIT ALPHA"/>
    <property type="match status" value="1"/>
</dbReference>
<dbReference type="GeneID" id="11505279"/>
<dbReference type="GO" id="GO:0007323">
    <property type="term" value="P:peptide pheromone maturation"/>
    <property type="evidence" value="ECO:0007669"/>
    <property type="project" value="EnsemblFungi"/>
</dbReference>
<evidence type="ECO:0000256" key="3">
    <source>
        <dbReference type="ARBA" id="ARBA00012700"/>
    </source>
</evidence>
<dbReference type="SUPFAM" id="SSF48439">
    <property type="entry name" value="Protein prenylyltransferase"/>
    <property type="match status" value="1"/>
</dbReference>
<reference evidence="14 15" key="1">
    <citation type="journal article" date="2011" name="Proc. Natl. Acad. Sci. U.S.A.">
        <title>Evolutionary erosion of yeast sex chromosomes by mating-type switching accidents.</title>
        <authorList>
            <person name="Gordon J.L."/>
            <person name="Armisen D."/>
            <person name="Proux-Wera E."/>
            <person name="Oheigeartaigh S.S."/>
            <person name="Byrne K.P."/>
            <person name="Wolfe K.H."/>
        </authorList>
    </citation>
    <scope>NUCLEOTIDE SEQUENCE [LARGE SCALE GENOMIC DNA]</scope>
    <source>
        <strain evidence="15">ATCC 10662 / CBS 1146 / NBRC 0425 / NCYC 2629 / NRRL Y-866</strain>
    </source>
</reference>
<dbReference type="GO" id="GO:0005953">
    <property type="term" value="C:CAAX-protein geranylgeranyltransferase complex"/>
    <property type="evidence" value="ECO:0007669"/>
    <property type="project" value="EnsemblFungi"/>
</dbReference>
<dbReference type="KEGG" id="tdl:TDEL_0B07560"/>
<evidence type="ECO:0000256" key="8">
    <source>
        <dbReference type="ARBA" id="ARBA00022842"/>
    </source>
</evidence>
<sequence length="310" mass="36960">MDNFDDVTPLPIETELEDELCRIMYTDEYRETLGLARALLQAGEYSERALKLTAKVISLAPAFYTIWNYRYDIVMHLATQRGEVAEAIDRELDWVDEVTLNNPKNYQIWSYKQALLQKHPFPSFKRELPILQMMIEDDTKNYHVWSFRKWCVLFFQDFSHELSYSDLLIKRDIYNNSAWTHRMFVFKHSEPDSTQIKLEIDYVKDKIELVPQNVSVWSYLRGLYENFWDSKYDESIIKFAASFTSNVQDFDHKDSNLPEIESSHALEFLANIYAYQENKKQNAIRAYLALSSKYDPIRKVYWQRQISLIK</sequence>
<dbReference type="HOGENOM" id="CLU_026582_1_0_1"/>
<evidence type="ECO:0000256" key="1">
    <source>
        <dbReference type="ARBA" id="ARBA00001946"/>
    </source>
</evidence>
<comment type="cofactor">
    <cofactor evidence="1">
        <name>Mg(2+)</name>
        <dbReference type="ChEBI" id="CHEBI:18420"/>
    </cofactor>
</comment>
<dbReference type="RefSeq" id="XP_003680096.1">
    <property type="nucleotide sequence ID" value="XM_003680048.1"/>
</dbReference>
<dbReference type="FunCoup" id="G8ZQJ1">
    <property type="interactions" value="194"/>
</dbReference>
<dbReference type="EMBL" id="HE616743">
    <property type="protein sequence ID" value="CCE90885.1"/>
    <property type="molecule type" value="Genomic_DNA"/>
</dbReference>
<proteinExistence type="inferred from homology"/>
<dbReference type="EC" id="2.5.1.58" evidence="4"/>
<evidence type="ECO:0000256" key="4">
    <source>
        <dbReference type="ARBA" id="ARBA00012702"/>
    </source>
</evidence>
<evidence type="ECO:0000313" key="14">
    <source>
        <dbReference type="EMBL" id="CCE90885.1"/>
    </source>
</evidence>
<keyword evidence="7" id="KW-0677">Repeat</keyword>
<dbReference type="AlphaFoldDB" id="G8ZQJ1"/>
<dbReference type="STRING" id="1076872.G8ZQJ1"/>
<dbReference type="InParanoid" id="G8ZQJ1"/>
<dbReference type="GO" id="GO:0005965">
    <property type="term" value="C:protein farnesyltransferase complex"/>
    <property type="evidence" value="ECO:0007669"/>
    <property type="project" value="EnsemblFungi"/>
</dbReference>
<dbReference type="GO" id="GO:0004662">
    <property type="term" value="F:CAAX-protein geranylgeranyltransferase activity"/>
    <property type="evidence" value="ECO:0007669"/>
    <property type="project" value="UniProtKB-EC"/>
</dbReference>
<dbReference type="EC" id="2.5.1.59" evidence="3"/>
<dbReference type="PROSITE" id="PS51147">
    <property type="entry name" value="PFTA"/>
    <property type="match status" value="5"/>
</dbReference>
<keyword evidence="15" id="KW-1185">Reference proteome</keyword>
<evidence type="ECO:0000256" key="11">
    <source>
        <dbReference type="ARBA" id="ARBA00042436"/>
    </source>
</evidence>
<evidence type="ECO:0000313" key="15">
    <source>
        <dbReference type="Proteomes" id="UP000005627"/>
    </source>
</evidence>
<dbReference type="Pfam" id="PF01239">
    <property type="entry name" value="PPTA"/>
    <property type="match status" value="5"/>
</dbReference>
<keyword evidence="5" id="KW-0637">Prenyltransferase</keyword>
<dbReference type="Gene3D" id="1.25.40.120">
    <property type="entry name" value="Protein prenylyltransferase"/>
    <property type="match status" value="1"/>
</dbReference>
<dbReference type="PANTHER" id="PTHR11129">
    <property type="entry name" value="PROTEIN FARNESYLTRANSFERASE ALPHA SUBUNIT/RAB GERANYLGERANYL TRANSFERASE ALPHA SUBUNIT"/>
    <property type="match status" value="1"/>
</dbReference>
<evidence type="ECO:0000256" key="9">
    <source>
        <dbReference type="ARBA" id="ARBA00040965"/>
    </source>
</evidence>
<keyword evidence="6" id="KW-0808">Transferase</keyword>
<name>G8ZQJ1_TORDE</name>
<dbReference type="OrthoDB" id="272289at2759"/>
<accession>G8ZQJ1</accession>
<dbReference type="GO" id="GO:0004660">
    <property type="term" value="F:protein farnesyltransferase activity"/>
    <property type="evidence" value="ECO:0007669"/>
    <property type="project" value="UniProtKB-EC"/>
</dbReference>